<dbReference type="Pfam" id="PF12756">
    <property type="entry name" value="zf-C2H2_2"/>
    <property type="match status" value="1"/>
</dbReference>
<evidence type="ECO:0000313" key="4">
    <source>
        <dbReference type="Proteomes" id="UP001306508"/>
    </source>
</evidence>
<keyword evidence="4" id="KW-1185">Reference proteome</keyword>
<feature type="domain" description="ZN622/Rei1/Reh1 zinc finger C2H2-type" evidence="2">
    <location>
        <begin position="156"/>
        <end position="261"/>
    </location>
</feature>
<evidence type="ECO:0000313" key="3">
    <source>
        <dbReference type="EMBL" id="KAK5780756.1"/>
    </source>
</evidence>
<dbReference type="PANTHER" id="PTHR13182">
    <property type="entry name" value="ZINC FINGER PROTEIN 622"/>
    <property type="match status" value="1"/>
</dbReference>
<dbReference type="EMBL" id="JAWIZZ010000040">
    <property type="protein sequence ID" value="KAK5780756.1"/>
    <property type="molecule type" value="Genomic_DNA"/>
</dbReference>
<feature type="compositionally biased region" description="Low complexity" evidence="1">
    <location>
        <begin position="34"/>
        <end position="47"/>
    </location>
</feature>
<accession>A0AAN7W433</accession>
<feature type="compositionally biased region" description="Polar residues" evidence="1">
    <location>
        <begin position="274"/>
        <end position="288"/>
    </location>
</feature>
<proteinExistence type="predicted"/>
<evidence type="ECO:0000256" key="1">
    <source>
        <dbReference type="SAM" id="MobiDB-lite"/>
    </source>
</evidence>
<dbReference type="InterPro" id="IPR041661">
    <property type="entry name" value="ZN622/Rei1/Reh1_Znf-C2H2"/>
</dbReference>
<gene>
    <name evidence="3" type="ORF">RI543_001878</name>
</gene>
<evidence type="ECO:0000259" key="2">
    <source>
        <dbReference type="Pfam" id="PF12756"/>
    </source>
</evidence>
<feature type="compositionally biased region" description="Acidic residues" evidence="1">
    <location>
        <begin position="289"/>
        <end position="319"/>
    </location>
</feature>
<dbReference type="PANTHER" id="PTHR13182:SF21">
    <property type="entry name" value="CYTOPLASMIC 60S SUBUNIT BIOGENESIS FACTOR REI1"/>
    <property type="match status" value="1"/>
</dbReference>
<dbReference type="InterPro" id="IPR040025">
    <property type="entry name" value="Znf622/Rei1/Reh1"/>
</dbReference>
<comment type="caution">
    <text evidence="3">The sequence shown here is derived from an EMBL/GenBank/DDBJ whole genome shotgun (WGS) entry which is preliminary data.</text>
</comment>
<feature type="region of interest" description="Disordered" evidence="1">
    <location>
        <begin position="266"/>
        <end position="319"/>
    </location>
</feature>
<feature type="compositionally biased region" description="Basic and acidic residues" evidence="1">
    <location>
        <begin position="51"/>
        <end position="62"/>
    </location>
</feature>
<reference evidence="4" key="1">
    <citation type="submission" date="2023-07" db="EMBL/GenBank/DDBJ databases">
        <title>A draft genome of Kazachstania heterogenica Y-27499.</title>
        <authorList>
            <person name="Donic C."/>
            <person name="Kralova J.S."/>
            <person name="Fidel L."/>
            <person name="Ben-Dor S."/>
            <person name="Jung S."/>
        </authorList>
    </citation>
    <scope>NUCLEOTIDE SEQUENCE [LARGE SCALE GENOMIC DNA]</scope>
    <source>
        <strain evidence="4">Y27499</strain>
    </source>
</reference>
<name>A0AAN7W433_9SACH</name>
<protein>
    <recommendedName>
        <fullName evidence="2">ZN622/Rei1/Reh1 zinc finger C2H2-type domain-containing protein</fullName>
    </recommendedName>
</protein>
<dbReference type="GO" id="GO:0042273">
    <property type="term" value="P:ribosomal large subunit biogenesis"/>
    <property type="evidence" value="ECO:0007669"/>
    <property type="project" value="TreeGrafter"/>
</dbReference>
<organism evidence="3 4">
    <name type="scientific">Arxiozyma heterogenica</name>
    <dbReference type="NCBI Taxonomy" id="278026"/>
    <lineage>
        <taxon>Eukaryota</taxon>
        <taxon>Fungi</taxon>
        <taxon>Dikarya</taxon>
        <taxon>Ascomycota</taxon>
        <taxon>Saccharomycotina</taxon>
        <taxon>Saccharomycetes</taxon>
        <taxon>Saccharomycetales</taxon>
        <taxon>Saccharomycetaceae</taxon>
        <taxon>Arxiozyma</taxon>
    </lineage>
</organism>
<dbReference type="AlphaFoldDB" id="A0AAN7W433"/>
<feature type="region of interest" description="Disordered" evidence="1">
    <location>
        <begin position="34"/>
        <end position="62"/>
    </location>
</feature>
<dbReference type="Proteomes" id="UP001306508">
    <property type="component" value="Unassembled WGS sequence"/>
</dbReference>
<sequence length="419" mass="48831">MKCDWHRYNLKRKVAQLPPVSESVFNDKMQQMISSNQTNNTTSKNSSGDAKLSKREQKRKEKEALLKKKRQLLETARQNILKAIEEQQKQAELNNVMTVEEPIPIANIIKDQQMEIEMKEEKGEEEEKEELTPDQLAEKLMKEKIANKVEIPINVCLFCNHNQREKHLSTFKDMDANIDHMFRCHGFYIPEQKYLVDKEGLIKYMAEKIGLGNVCLVCSYQGKNLEAVRNHMLAKRHCKIPYETLNEKLEISEFYDFTSTYSNYSKKSNDKETTVTINANNIPSNSEGNDNEDEWEDISSDDEEVEDKNEGEEEAEEDIPEEYLYNDGMALHLPTGIKVGHRSLQRYFNQSLKPEKILTEGQGTLVAADTRSFVTGFDKKIVQTQQRVWQSEVNDKKRNEKRSAKFINHQPHYRDQLLQ</sequence>
<dbReference type="GO" id="GO:0030687">
    <property type="term" value="C:preribosome, large subunit precursor"/>
    <property type="evidence" value="ECO:0007669"/>
    <property type="project" value="TreeGrafter"/>
</dbReference>